<dbReference type="EMBL" id="FQXR01000004">
    <property type="protein sequence ID" value="SHH79290.1"/>
    <property type="molecule type" value="Genomic_DNA"/>
</dbReference>
<evidence type="ECO:0000256" key="18">
    <source>
        <dbReference type="ARBA" id="ARBA00049504"/>
    </source>
</evidence>
<dbReference type="Proteomes" id="UP000184389">
    <property type="component" value="Unassembled WGS sequence"/>
</dbReference>
<dbReference type="RefSeq" id="WP_072743755.1">
    <property type="nucleotide sequence ID" value="NZ_FQXR01000004.1"/>
</dbReference>
<dbReference type="OrthoDB" id="9794626at2"/>
<evidence type="ECO:0000256" key="7">
    <source>
        <dbReference type="ARBA" id="ARBA00022475"/>
    </source>
</evidence>
<keyword evidence="9 19" id="KW-0808">Transferase</keyword>
<dbReference type="EC" id="2.7.8.26" evidence="5 19"/>
<keyword evidence="11 19" id="KW-0460">Magnesium</keyword>
<reference evidence="20 21" key="1">
    <citation type="submission" date="2016-11" db="EMBL/GenBank/DDBJ databases">
        <authorList>
            <person name="Jaros S."/>
            <person name="Januszkiewicz K."/>
            <person name="Wedrychowicz H."/>
        </authorList>
    </citation>
    <scope>NUCLEOTIDE SEQUENCE [LARGE SCALE GENOMIC DNA]</scope>
    <source>
        <strain evidence="20 21">DSM 13106</strain>
    </source>
</reference>
<name>A0A1M5VVS2_9FIRM</name>
<gene>
    <name evidence="19" type="primary">cobS</name>
    <name evidence="20" type="ORF">SAMN02745180_01077</name>
</gene>
<evidence type="ECO:0000256" key="8">
    <source>
        <dbReference type="ARBA" id="ARBA00022573"/>
    </source>
</evidence>
<dbReference type="InterPro" id="IPR003805">
    <property type="entry name" value="CobS"/>
</dbReference>
<evidence type="ECO:0000256" key="2">
    <source>
        <dbReference type="ARBA" id="ARBA00004651"/>
    </source>
</evidence>
<evidence type="ECO:0000256" key="15">
    <source>
        <dbReference type="ARBA" id="ARBA00032605"/>
    </source>
</evidence>
<comment type="similarity">
    <text evidence="4 19">Belongs to the CobS family.</text>
</comment>
<keyword evidence="21" id="KW-1185">Reference proteome</keyword>
<feature type="transmembrane region" description="Helical" evidence="19">
    <location>
        <begin position="222"/>
        <end position="244"/>
    </location>
</feature>
<comment type="catalytic activity">
    <reaction evidence="18 19">
        <text>alpha-ribazole 5'-phosphate + adenosylcob(III)inamide-GDP = adenosylcob(III)alamin 5'-phosphate + GMP + H(+)</text>
        <dbReference type="Rhea" id="RHEA:23560"/>
        <dbReference type="ChEBI" id="CHEBI:15378"/>
        <dbReference type="ChEBI" id="CHEBI:57918"/>
        <dbReference type="ChEBI" id="CHEBI:58115"/>
        <dbReference type="ChEBI" id="CHEBI:60487"/>
        <dbReference type="ChEBI" id="CHEBI:60493"/>
        <dbReference type="EC" id="2.7.8.26"/>
    </reaction>
</comment>
<evidence type="ECO:0000256" key="4">
    <source>
        <dbReference type="ARBA" id="ARBA00010561"/>
    </source>
</evidence>
<keyword evidence="12 19" id="KW-1133">Transmembrane helix</keyword>
<evidence type="ECO:0000256" key="3">
    <source>
        <dbReference type="ARBA" id="ARBA00004663"/>
    </source>
</evidence>
<feature type="transmembrane region" description="Helical" evidence="19">
    <location>
        <begin position="106"/>
        <end position="125"/>
    </location>
</feature>
<evidence type="ECO:0000256" key="17">
    <source>
        <dbReference type="ARBA" id="ARBA00048623"/>
    </source>
</evidence>
<evidence type="ECO:0000256" key="14">
    <source>
        <dbReference type="ARBA" id="ARBA00025228"/>
    </source>
</evidence>
<dbReference type="GO" id="GO:0005886">
    <property type="term" value="C:plasma membrane"/>
    <property type="evidence" value="ECO:0007669"/>
    <property type="project" value="UniProtKB-SubCell"/>
</dbReference>
<protein>
    <recommendedName>
        <fullName evidence="6 19">Adenosylcobinamide-GDP ribazoletransferase</fullName>
        <ecNumber evidence="5 19">2.7.8.26</ecNumber>
    </recommendedName>
    <alternativeName>
        <fullName evidence="16 19">Cobalamin synthase</fullName>
    </alternativeName>
    <alternativeName>
        <fullName evidence="15 19">Cobalamin-5'-phosphate synthase</fullName>
    </alternativeName>
</protein>
<comment type="cofactor">
    <cofactor evidence="1 19">
        <name>Mg(2+)</name>
        <dbReference type="ChEBI" id="CHEBI:18420"/>
    </cofactor>
</comment>
<evidence type="ECO:0000256" key="10">
    <source>
        <dbReference type="ARBA" id="ARBA00022692"/>
    </source>
</evidence>
<keyword evidence="10 19" id="KW-0812">Transmembrane</keyword>
<dbReference type="GO" id="GO:0008818">
    <property type="term" value="F:cobalamin 5'-phosphate synthase activity"/>
    <property type="evidence" value="ECO:0007669"/>
    <property type="project" value="UniProtKB-UniRule"/>
</dbReference>
<feature type="transmembrane region" description="Helical" evidence="19">
    <location>
        <begin position="33"/>
        <end position="54"/>
    </location>
</feature>
<evidence type="ECO:0000256" key="9">
    <source>
        <dbReference type="ARBA" id="ARBA00022679"/>
    </source>
</evidence>
<dbReference type="AlphaFoldDB" id="A0A1M5VVS2"/>
<sequence>MIKGLILSIQFLSRIPINIPIDFNGENLSKSTLFFPLTGMIIGGLAGLVYYLFSYINTDIASFLAITTIIIVTGGLHLDGLGDTFDGFFSARDKDRILEIMKDSRAGTYGVVAIILDILLKYILLSNISKNVPLVLALSCGNGRLIAAVLMSFTKIARPGGIGDMFAKSKPKKYALTGTIIYGLVIFFINPLYLIPLGFSLLGACLITLKTYKTIGGFTGDVYGASIELTEIVSLLVFMGVMLWI</sequence>
<comment type="subcellular location">
    <subcellularLocation>
        <location evidence="2 19">Cell membrane</location>
        <topology evidence="2 19">Multi-pass membrane protein</topology>
    </subcellularLocation>
</comment>
<organism evidence="20 21">
    <name type="scientific">Sporanaerobacter acetigenes DSM 13106</name>
    <dbReference type="NCBI Taxonomy" id="1123281"/>
    <lineage>
        <taxon>Bacteria</taxon>
        <taxon>Bacillati</taxon>
        <taxon>Bacillota</taxon>
        <taxon>Tissierellia</taxon>
        <taxon>Tissierellales</taxon>
        <taxon>Sporanaerobacteraceae</taxon>
        <taxon>Sporanaerobacter</taxon>
    </lineage>
</organism>
<dbReference type="GO" id="GO:0009236">
    <property type="term" value="P:cobalamin biosynthetic process"/>
    <property type="evidence" value="ECO:0007669"/>
    <property type="project" value="UniProtKB-UniRule"/>
</dbReference>
<dbReference type="Pfam" id="PF02654">
    <property type="entry name" value="CobS"/>
    <property type="match status" value="1"/>
</dbReference>
<evidence type="ECO:0000256" key="12">
    <source>
        <dbReference type="ARBA" id="ARBA00022989"/>
    </source>
</evidence>
<evidence type="ECO:0000256" key="1">
    <source>
        <dbReference type="ARBA" id="ARBA00001946"/>
    </source>
</evidence>
<evidence type="ECO:0000313" key="20">
    <source>
        <dbReference type="EMBL" id="SHH79290.1"/>
    </source>
</evidence>
<evidence type="ECO:0000313" key="21">
    <source>
        <dbReference type="Proteomes" id="UP000184389"/>
    </source>
</evidence>
<comment type="pathway">
    <text evidence="3 19">Cofactor biosynthesis; adenosylcobalamin biosynthesis; adenosylcobalamin from cob(II)yrinate a,c-diamide: step 7/7.</text>
</comment>
<evidence type="ECO:0000256" key="6">
    <source>
        <dbReference type="ARBA" id="ARBA00015850"/>
    </source>
</evidence>
<proteinExistence type="inferred from homology"/>
<comment type="catalytic activity">
    <reaction evidence="17 19">
        <text>alpha-ribazole + adenosylcob(III)inamide-GDP = adenosylcob(III)alamin + GMP + H(+)</text>
        <dbReference type="Rhea" id="RHEA:16049"/>
        <dbReference type="ChEBI" id="CHEBI:10329"/>
        <dbReference type="ChEBI" id="CHEBI:15378"/>
        <dbReference type="ChEBI" id="CHEBI:18408"/>
        <dbReference type="ChEBI" id="CHEBI:58115"/>
        <dbReference type="ChEBI" id="CHEBI:60487"/>
        <dbReference type="EC" id="2.7.8.26"/>
    </reaction>
</comment>
<feature type="transmembrane region" description="Helical" evidence="19">
    <location>
        <begin position="60"/>
        <end position="85"/>
    </location>
</feature>
<evidence type="ECO:0000256" key="19">
    <source>
        <dbReference type="HAMAP-Rule" id="MF_00719"/>
    </source>
</evidence>
<feature type="transmembrane region" description="Helical" evidence="19">
    <location>
        <begin position="131"/>
        <end position="153"/>
    </location>
</feature>
<dbReference type="GO" id="GO:0051073">
    <property type="term" value="F:adenosylcobinamide-GDP ribazoletransferase activity"/>
    <property type="evidence" value="ECO:0007669"/>
    <property type="project" value="UniProtKB-UniRule"/>
</dbReference>
<evidence type="ECO:0000256" key="13">
    <source>
        <dbReference type="ARBA" id="ARBA00023136"/>
    </source>
</evidence>
<evidence type="ECO:0000256" key="11">
    <source>
        <dbReference type="ARBA" id="ARBA00022842"/>
    </source>
</evidence>
<evidence type="ECO:0000256" key="5">
    <source>
        <dbReference type="ARBA" id="ARBA00013200"/>
    </source>
</evidence>
<comment type="function">
    <text evidence="14 19">Joins adenosylcobinamide-GDP and alpha-ribazole to generate adenosylcobalamin (Ado-cobalamin). Also synthesizes adenosylcobalamin 5'-phosphate from adenosylcobinamide-GDP and alpha-ribazole 5'-phosphate.</text>
</comment>
<dbReference type="PANTHER" id="PTHR34148">
    <property type="entry name" value="ADENOSYLCOBINAMIDE-GDP RIBAZOLETRANSFERASE"/>
    <property type="match status" value="1"/>
</dbReference>
<keyword evidence="13 19" id="KW-0472">Membrane</keyword>
<feature type="transmembrane region" description="Helical" evidence="19">
    <location>
        <begin position="174"/>
        <end position="202"/>
    </location>
</feature>
<dbReference type="STRING" id="1123281.SAMN02745180_01077"/>
<evidence type="ECO:0000256" key="16">
    <source>
        <dbReference type="ARBA" id="ARBA00032853"/>
    </source>
</evidence>
<dbReference type="UniPathway" id="UPA00148">
    <property type="reaction ID" value="UER00238"/>
</dbReference>
<dbReference type="NCBIfam" id="TIGR00317">
    <property type="entry name" value="cobS"/>
    <property type="match status" value="1"/>
</dbReference>
<keyword evidence="7 19" id="KW-1003">Cell membrane</keyword>
<keyword evidence="8 19" id="KW-0169">Cobalamin biosynthesis</keyword>
<dbReference type="PANTHER" id="PTHR34148:SF1">
    <property type="entry name" value="ADENOSYLCOBINAMIDE-GDP RIBAZOLETRANSFERASE"/>
    <property type="match status" value="1"/>
</dbReference>
<dbReference type="HAMAP" id="MF_00719">
    <property type="entry name" value="CobS"/>
    <property type="match status" value="1"/>
</dbReference>
<accession>A0A1M5VVS2</accession>